<feature type="domain" description="RCC1-like" evidence="2">
    <location>
        <begin position="33"/>
        <end position="312"/>
    </location>
</feature>
<dbReference type="InterPro" id="IPR051709">
    <property type="entry name" value="Ub-ligase/GTPase-reg"/>
</dbReference>
<dbReference type="SUPFAM" id="SSF50985">
    <property type="entry name" value="RCC1/BLIP-II"/>
    <property type="match status" value="1"/>
</dbReference>
<reference evidence="3 4" key="1">
    <citation type="submission" date="2015-07" db="EMBL/GenBank/DDBJ databases">
        <title>Genome analysis of myxobacterium Chondromyces crocatus Cm c5 reveals a high potential for natural compound synthesis and the genetic basis for the loss of fruiting body formation.</title>
        <authorList>
            <person name="Zaburannyi N."/>
            <person name="Bunk B."/>
            <person name="Maier J."/>
            <person name="Overmann J."/>
            <person name="Mueller R."/>
        </authorList>
    </citation>
    <scope>NUCLEOTIDE SEQUENCE [LARGE SCALE GENOMIC DNA]</scope>
    <source>
        <strain evidence="3 4">Cm c5</strain>
    </source>
</reference>
<dbReference type="PRINTS" id="PR00633">
    <property type="entry name" value="RCCNDNSATION"/>
</dbReference>
<dbReference type="EMBL" id="CP012159">
    <property type="protein sequence ID" value="AKT38421.1"/>
    <property type="molecule type" value="Genomic_DNA"/>
</dbReference>
<sequence>MRRMNDVLIVVLGGMAVLGAGCGESRDVCDGSCDAVVDVVDVSLGGFHSCAILNGGRLKCWGDNFVGQLGLGDREFRGDEPGEMGGRLPLVDLGITGEVVAVAAGAAHTCALLREGTVKCWGSNRHGQLGLGDTASRGDEPGEMGDRLPVVDLGRGKKAIAIAAGIAHTCALLSEGTVKCWGDNRHGQLGLGDVEERGDEAGEMGDELPEVSLGAGATVLSVVTGGEHTCALLQGGAVKCWGKNDYNQLGFDTFYNRGDQVAEMGGYLPRVNLGTGQVAVALAAGNDHTCAQLREGTLKCWGTNSSGQLGFGGYSGIGSREETMGDILPLVEVRPGEAIVSVVAGAYHTCALLTSGVVQCWGANFYGQVGVGREDERLHFTGAEGDRLPAVNLGENAQGVWVRVGTTHTCAGLQDGTFKCWGANAGGQLGMGDERDRGHLPEDMGEGLPAVKVVSEGR</sequence>
<gene>
    <name evidence="3" type="ORF">CMC5_025670</name>
</gene>
<evidence type="ECO:0000313" key="4">
    <source>
        <dbReference type="Proteomes" id="UP000067626"/>
    </source>
</evidence>
<dbReference type="PROSITE" id="PS51257">
    <property type="entry name" value="PROKAR_LIPOPROTEIN"/>
    <property type="match status" value="1"/>
</dbReference>
<dbReference type="InterPro" id="IPR000408">
    <property type="entry name" value="Reg_chr_condens"/>
</dbReference>
<keyword evidence="4" id="KW-1185">Reference proteome</keyword>
<dbReference type="Proteomes" id="UP000067626">
    <property type="component" value="Chromosome"/>
</dbReference>
<dbReference type="InterPro" id="IPR058923">
    <property type="entry name" value="RCC1-like_dom"/>
</dbReference>
<dbReference type="PATRIC" id="fig|52.7.peg.2795"/>
<dbReference type="PANTHER" id="PTHR45622:SF70">
    <property type="entry name" value="SECRETION-REGULATING GUANINE NUCLEOTIDE EXCHANGE FACTOR"/>
    <property type="match status" value="1"/>
</dbReference>
<proteinExistence type="predicted"/>
<dbReference type="PANTHER" id="PTHR45622">
    <property type="entry name" value="UBIQUITIN-PROTEIN LIGASE E3A-RELATED"/>
    <property type="match status" value="1"/>
</dbReference>
<dbReference type="STRING" id="52.CMC5_025670"/>
<evidence type="ECO:0000313" key="3">
    <source>
        <dbReference type="EMBL" id="AKT38421.1"/>
    </source>
</evidence>
<name>A0A0K1EC05_CHOCO</name>
<evidence type="ECO:0000256" key="1">
    <source>
        <dbReference type="ARBA" id="ARBA00022737"/>
    </source>
</evidence>
<keyword evidence="1" id="KW-0677">Repeat</keyword>
<evidence type="ECO:0000259" key="2">
    <source>
        <dbReference type="Pfam" id="PF25390"/>
    </source>
</evidence>
<dbReference type="PROSITE" id="PS50012">
    <property type="entry name" value="RCC1_3"/>
    <property type="match status" value="7"/>
</dbReference>
<dbReference type="InterPro" id="IPR009091">
    <property type="entry name" value="RCC1/BLIP-II"/>
</dbReference>
<dbReference type="Pfam" id="PF25390">
    <property type="entry name" value="WD40_RLD"/>
    <property type="match status" value="1"/>
</dbReference>
<dbReference type="AlphaFoldDB" id="A0A0K1EC05"/>
<dbReference type="GO" id="GO:0005737">
    <property type="term" value="C:cytoplasm"/>
    <property type="evidence" value="ECO:0007669"/>
    <property type="project" value="TreeGrafter"/>
</dbReference>
<dbReference type="Pfam" id="PF13540">
    <property type="entry name" value="RCC1_2"/>
    <property type="match status" value="1"/>
</dbReference>
<dbReference type="Gene3D" id="2.130.10.30">
    <property type="entry name" value="Regulator of chromosome condensation 1/beta-lactamase-inhibitor protein II"/>
    <property type="match status" value="2"/>
</dbReference>
<dbReference type="KEGG" id="ccro:CMC5_025670"/>
<protein>
    <recommendedName>
        <fullName evidence="2">RCC1-like domain-containing protein</fullName>
    </recommendedName>
</protein>
<organism evidence="3 4">
    <name type="scientific">Chondromyces crocatus</name>
    <dbReference type="NCBI Taxonomy" id="52"/>
    <lineage>
        <taxon>Bacteria</taxon>
        <taxon>Pseudomonadati</taxon>
        <taxon>Myxococcota</taxon>
        <taxon>Polyangia</taxon>
        <taxon>Polyangiales</taxon>
        <taxon>Polyangiaceae</taxon>
        <taxon>Chondromyces</taxon>
    </lineage>
</organism>
<accession>A0A0K1EC05</accession>